<evidence type="ECO:0000256" key="1">
    <source>
        <dbReference type="ARBA" id="ARBA00004370"/>
    </source>
</evidence>
<dbReference type="Pfam" id="PF00905">
    <property type="entry name" value="Transpeptidase"/>
    <property type="match status" value="1"/>
</dbReference>
<dbReference type="SUPFAM" id="SSF56601">
    <property type="entry name" value="beta-lactamase/transpeptidase-like"/>
    <property type="match status" value="1"/>
</dbReference>
<dbReference type="PANTHER" id="PTHR30627:SF1">
    <property type="entry name" value="PEPTIDOGLYCAN D,D-TRANSPEPTIDASE FTSI"/>
    <property type="match status" value="1"/>
</dbReference>
<proteinExistence type="predicted"/>
<evidence type="ECO:0000313" key="6">
    <source>
        <dbReference type="EMBL" id="CAB4767146.1"/>
    </source>
</evidence>
<comment type="subcellular location">
    <subcellularLocation>
        <location evidence="1">Membrane</location>
    </subcellularLocation>
</comment>
<evidence type="ECO:0000259" key="5">
    <source>
        <dbReference type="Pfam" id="PF03717"/>
    </source>
</evidence>
<evidence type="ECO:0000259" key="4">
    <source>
        <dbReference type="Pfam" id="PF00905"/>
    </source>
</evidence>
<protein>
    <submittedName>
        <fullName evidence="6">Unannotated protein</fullName>
    </submittedName>
</protein>
<evidence type="ECO:0000256" key="2">
    <source>
        <dbReference type="ARBA" id="ARBA00023136"/>
    </source>
</evidence>
<dbReference type="Gene3D" id="3.90.1310.10">
    <property type="entry name" value="Penicillin-binding protein 2a (Domain 2)"/>
    <property type="match status" value="1"/>
</dbReference>
<feature type="region of interest" description="Disordered" evidence="3">
    <location>
        <begin position="585"/>
        <end position="673"/>
    </location>
</feature>
<feature type="domain" description="Penicillin-binding protein transpeptidase" evidence="4">
    <location>
        <begin position="270"/>
        <end position="574"/>
    </location>
</feature>
<reference evidence="6" key="1">
    <citation type="submission" date="2020-05" db="EMBL/GenBank/DDBJ databases">
        <authorList>
            <person name="Chiriac C."/>
            <person name="Salcher M."/>
            <person name="Ghai R."/>
            <person name="Kavagutti S V."/>
        </authorList>
    </citation>
    <scope>NUCLEOTIDE SEQUENCE</scope>
</reference>
<evidence type="ECO:0000256" key="3">
    <source>
        <dbReference type="SAM" id="MobiDB-lite"/>
    </source>
</evidence>
<dbReference type="InterPro" id="IPR036138">
    <property type="entry name" value="PBP_dimer_sf"/>
</dbReference>
<name>A0A6J6V651_9ZZZZ</name>
<accession>A0A6J6V651</accession>
<keyword evidence="2" id="KW-0472">Membrane</keyword>
<feature type="region of interest" description="Disordered" evidence="3">
    <location>
        <begin position="1"/>
        <end position="21"/>
    </location>
</feature>
<dbReference type="SUPFAM" id="SSF56519">
    <property type="entry name" value="Penicillin binding protein dimerisation domain"/>
    <property type="match status" value="1"/>
</dbReference>
<dbReference type="InterPro" id="IPR005311">
    <property type="entry name" value="PBP_dimer"/>
</dbReference>
<dbReference type="PANTHER" id="PTHR30627">
    <property type="entry name" value="PEPTIDOGLYCAN D,D-TRANSPEPTIDASE"/>
    <property type="match status" value="1"/>
</dbReference>
<dbReference type="InterPro" id="IPR050515">
    <property type="entry name" value="Beta-lactam/transpept"/>
</dbReference>
<dbReference type="InterPro" id="IPR012338">
    <property type="entry name" value="Beta-lactam/transpept-like"/>
</dbReference>
<dbReference type="AlphaFoldDB" id="A0A6J6V651"/>
<dbReference type="EMBL" id="CAEZYR010000152">
    <property type="protein sequence ID" value="CAB4767146.1"/>
    <property type="molecule type" value="Genomic_DNA"/>
</dbReference>
<gene>
    <name evidence="6" type="ORF">UFOPK2754_02870</name>
</gene>
<dbReference type="Gene3D" id="3.40.710.10">
    <property type="entry name" value="DD-peptidase/beta-lactamase superfamily"/>
    <property type="match status" value="1"/>
</dbReference>
<dbReference type="GO" id="GO:0071555">
    <property type="term" value="P:cell wall organization"/>
    <property type="evidence" value="ECO:0007669"/>
    <property type="project" value="TreeGrafter"/>
</dbReference>
<sequence>MNPRHHASLKDRRAAARTRRAHSGRARGRFAALWVLTFVGFAALIFRAASLQIAPSPKLQEANEEARAQRLAEVKIPAERGSIFDRNGVELAMSVPATTIIADARAVADPAGVANLLAPILQKDPAVLSGQLSSGKWFVYLARQVDAATAAQVEALRVAQKWDFISTVDEARRFNPSGNELALSLLGRTDIDGNGVSGLEKQYQDTLDGTDGEVVSERGTRNRTIPGGQQQVFAATPGTSLVLSIDRGLQYETEKILKRVVDEQQAKGASVVVMNYRTGEILANANVVRDDGAPARESADNRAVTSTFEPGSINKTLTFSGVLNDGLATPDQERLISARIGSYEMDFTDEGRSADQVMTPTEILRVSSNNGTVTWAQDLGKERLWSYFDKFGLGKKTSLQFPGESAGTLLSLNKWDDVSFRTMSYGLGLSVTPMQMLSAYNAIANNGVRVPERYVLGTQGAGGVFVPAPVAAGTRVVSDSSAAGMTQMLSTVVADGTGKKAQVAGYTVAGKTGTAWKALEGGGYGYPGARKLVVSFVGYLPNADPGLSMIVVIDEPANQNASGGSTAAPVFSEIASFAVRQLRLPPDADAATPTSNKERVRSQPQKVESAAALPVLGPPAPASTTTTTAPKATTTTAKATTTTTAPKAPTTIAPTSTVKATTTTVRSTTTVAP</sequence>
<feature type="domain" description="Penicillin-binding protein dimerisation" evidence="5">
    <location>
        <begin position="75"/>
        <end position="225"/>
    </location>
</feature>
<organism evidence="6">
    <name type="scientific">freshwater metagenome</name>
    <dbReference type="NCBI Taxonomy" id="449393"/>
    <lineage>
        <taxon>unclassified sequences</taxon>
        <taxon>metagenomes</taxon>
        <taxon>ecological metagenomes</taxon>
    </lineage>
</organism>
<feature type="compositionally biased region" description="Low complexity" evidence="3">
    <location>
        <begin position="622"/>
        <end position="673"/>
    </location>
</feature>
<dbReference type="GO" id="GO:0005886">
    <property type="term" value="C:plasma membrane"/>
    <property type="evidence" value="ECO:0007669"/>
    <property type="project" value="TreeGrafter"/>
</dbReference>
<dbReference type="InterPro" id="IPR001460">
    <property type="entry name" value="PCN-bd_Tpept"/>
</dbReference>
<dbReference type="GO" id="GO:0008658">
    <property type="term" value="F:penicillin binding"/>
    <property type="evidence" value="ECO:0007669"/>
    <property type="project" value="InterPro"/>
</dbReference>
<dbReference type="Pfam" id="PF03717">
    <property type="entry name" value="PBP_dimer"/>
    <property type="match status" value="1"/>
</dbReference>
<dbReference type="Gene3D" id="3.30.450.330">
    <property type="match status" value="1"/>
</dbReference>